<dbReference type="InterPro" id="IPR050922">
    <property type="entry name" value="LytR/CpsA/Psr_CW_biosynth"/>
</dbReference>
<evidence type="ECO:0000313" key="4">
    <source>
        <dbReference type="Proteomes" id="UP000229756"/>
    </source>
</evidence>
<dbReference type="PANTHER" id="PTHR33392">
    <property type="entry name" value="POLYISOPRENYL-TEICHOIC ACID--PEPTIDOGLYCAN TEICHOIC ACID TRANSFERASE TAGU"/>
    <property type="match status" value="1"/>
</dbReference>
<accession>A0A2M8ELE9</accession>
<proteinExistence type="inferred from homology"/>
<dbReference type="AlphaFoldDB" id="A0A2M8ELE9"/>
<dbReference type="NCBIfam" id="TIGR00350">
    <property type="entry name" value="lytR_cpsA_psr"/>
    <property type="match status" value="1"/>
</dbReference>
<dbReference type="EMBL" id="PFSJ01000022">
    <property type="protein sequence ID" value="PJC23540.1"/>
    <property type="molecule type" value="Genomic_DNA"/>
</dbReference>
<evidence type="ECO:0000313" key="3">
    <source>
        <dbReference type="EMBL" id="PJC23540.1"/>
    </source>
</evidence>
<sequence>MKLIKSKIKYFILFLLTLFILIGVGFRSAVPDQIAGFFKPVSVISQVVTDTKLKSDDGRTNILVLGVDSRSGVSKVGIPALTDTIMVVSIDENGKKPVLISVPRDLWVSEVPSKINSVYPLVLASEKTKTSDVEVANKVAIDSTVSAVREVVGIPIHYYVIVGFDVFKDAVDSVGGIKINIDTTFDDYLYPVEGMEAAPNESDRYLHIHFDAGLQVLNGEKALQYTRSRHSVNTEEQGDFARARRQQKVIEALKSTILSSGTLLNPIKLKDLYLSYTENIQTDISLSDMFLFYKFSDLELGDISQIVLSNEREDPNMIGSGTLIAPLEDERDQKFGRQYVLVPWDRTYDNIHALIRKVLFTD</sequence>
<feature type="domain" description="Cell envelope-related transcriptional attenuator" evidence="2">
    <location>
        <begin position="82"/>
        <end position="257"/>
    </location>
</feature>
<dbReference type="PANTHER" id="PTHR33392:SF6">
    <property type="entry name" value="POLYISOPRENYL-TEICHOIC ACID--PEPTIDOGLYCAN TEICHOIC ACID TRANSFERASE TAGU"/>
    <property type="match status" value="1"/>
</dbReference>
<protein>
    <recommendedName>
        <fullName evidence="2">Cell envelope-related transcriptional attenuator domain-containing protein</fullName>
    </recommendedName>
</protein>
<dbReference type="Gene3D" id="3.40.630.190">
    <property type="entry name" value="LCP protein"/>
    <property type="match status" value="1"/>
</dbReference>
<reference evidence="4" key="1">
    <citation type="submission" date="2017-09" db="EMBL/GenBank/DDBJ databases">
        <title>Depth-based differentiation of microbial function through sediment-hosted aquifers and enrichment of novel symbionts in the deep terrestrial subsurface.</title>
        <authorList>
            <person name="Probst A.J."/>
            <person name="Ladd B."/>
            <person name="Jarett J.K."/>
            <person name="Geller-Mcgrath D.E."/>
            <person name="Sieber C.M.K."/>
            <person name="Emerson J.B."/>
            <person name="Anantharaman K."/>
            <person name="Thomas B.C."/>
            <person name="Malmstrom R."/>
            <person name="Stieglmeier M."/>
            <person name="Klingl A."/>
            <person name="Woyke T."/>
            <person name="Ryan C.M."/>
            <person name="Banfield J.F."/>
        </authorList>
    </citation>
    <scope>NUCLEOTIDE SEQUENCE [LARGE SCALE GENOMIC DNA]</scope>
</reference>
<evidence type="ECO:0000256" key="1">
    <source>
        <dbReference type="ARBA" id="ARBA00006068"/>
    </source>
</evidence>
<evidence type="ECO:0000259" key="2">
    <source>
        <dbReference type="Pfam" id="PF03816"/>
    </source>
</evidence>
<comment type="similarity">
    <text evidence="1">Belongs to the LytR/CpsA/Psr (LCP) family.</text>
</comment>
<gene>
    <name evidence="3" type="ORF">CO058_02950</name>
</gene>
<comment type="caution">
    <text evidence="3">The sequence shown here is derived from an EMBL/GenBank/DDBJ whole genome shotgun (WGS) entry which is preliminary data.</text>
</comment>
<dbReference type="Pfam" id="PF03816">
    <property type="entry name" value="LytR_cpsA_psr"/>
    <property type="match status" value="1"/>
</dbReference>
<name>A0A2M8ELE9_UNCKA</name>
<dbReference type="Proteomes" id="UP000229756">
    <property type="component" value="Unassembled WGS sequence"/>
</dbReference>
<organism evidence="3 4">
    <name type="scientific">candidate division WWE3 bacterium CG_4_9_14_0_2_um_filter_35_11</name>
    <dbReference type="NCBI Taxonomy" id="1975077"/>
    <lineage>
        <taxon>Bacteria</taxon>
        <taxon>Katanobacteria</taxon>
    </lineage>
</organism>
<dbReference type="InterPro" id="IPR004474">
    <property type="entry name" value="LytR_CpsA_psr"/>
</dbReference>